<reference evidence="7 8" key="1">
    <citation type="submission" date="2019-08" db="EMBL/GenBank/DDBJ databases">
        <title>Genome of Aequorivita antarctica SW49 (type strain).</title>
        <authorList>
            <person name="Bowman J.P."/>
        </authorList>
    </citation>
    <scope>NUCLEOTIDE SEQUENCE [LARGE SCALE GENOMIC DNA]</scope>
    <source>
        <strain evidence="7 8">SW49</strain>
    </source>
</reference>
<keyword evidence="2" id="KW-1277">Toxin-antitoxin system</keyword>
<evidence type="ECO:0000256" key="6">
    <source>
        <dbReference type="ARBA" id="ARBA00030388"/>
    </source>
</evidence>
<organism evidence="7 8">
    <name type="scientific">Aequorivita antarctica</name>
    <dbReference type="NCBI Taxonomy" id="153266"/>
    <lineage>
        <taxon>Bacteria</taxon>
        <taxon>Pseudomonadati</taxon>
        <taxon>Bacteroidota</taxon>
        <taxon>Flavobacteriia</taxon>
        <taxon>Flavobacteriales</taxon>
        <taxon>Flavobacteriaceae</taxon>
        <taxon>Aequorivita</taxon>
    </lineage>
</organism>
<keyword evidence="5" id="KW-0378">Hydrolase</keyword>
<evidence type="ECO:0000313" key="7">
    <source>
        <dbReference type="EMBL" id="TXD71408.1"/>
    </source>
</evidence>
<evidence type="ECO:0000256" key="5">
    <source>
        <dbReference type="ARBA" id="ARBA00022801"/>
    </source>
</evidence>
<sequence length="85" mass="10113">MEITYTENAINDISYWKKSGDKTIQNKITKLLKSIEETPFEGIGKPELLKYELTGFWSRRINKEHRLVYKLNEDTITIYSLRGHY</sequence>
<dbReference type="PANTHER" id="PTHR38039:SF1">
    <property type="entry name" value="TOXIN YOEB"/>
    <property type="match status" value="1"/>
</dbReference>
<accession>A0A5C6YUY5</accession>
<dbReference type="Proteomes" id="UP000321497">
    <property type="component" value="Unassembled WGS sequence"/>
</dbReference>
<dbReference type="NCBIfam" id="TIGR02116">
    <property type="entry name" value="toxin_Txe_YoeB"/>
    <property type="match status" value="1"/>
</dbReference>
<dbReference type="RefSeq" id="WP_111845993.1">
    <property type="nucleotide sequence ID" value="NZ_UEGI01000032.1"/>
</dbReference>
<evidence type="ECO:0000256" key="2">
    <source>
        <dbReference type="ARBA" id="ARBA00022649"/>
    </source>
</evidence>
<comment type="caution">
    <text evidence="7">The sequence shown here is derived from an EMBL/GenBank/DDBJ whole genome shotgun (WGS) entry which is preliminary data.</text>
</comment>
<dbReference type="EMBL" id="VORT01000019">
    <property type="protein sequence ID" value="TXD71408.1"/>
    <property type="molecule type" value="Genomic_DNA"/>
</dbReference>
<comment type="similarity">
    <text evidence="1">Belongs to the YoeB family.</text>
</comment>
<dbReference type="SUPFAM" id="SSF143011">
    <property type="entry name" value="RelE-like"/>
    <property type="match status" value="1"/>
</dbReference>
<gene>
    <name evidence="7" type="ORF">ESU54_16900</name>
</gene>
<protein>
    <recommendedName>
        <fullName evidence="6">Putative mRNA interferase YoeB</fullName>
    </recommendedName>
</protein>
<dbReference type="OrthoDB" id="9801102at2"/>
<dbReference type="GO" id="GO:0045892">
    <property type="term" value="P:negative regulation of DNA-templated transcription"/>
    <property type="evidence" value="ECO:0007669"/>
    <property type="project" value="TreeGrafter"/>
</dbReference>
<proteinExistence type="inferred from homology"/>
<dbReference type="InterPro" id="IPR009614">
    <property type="entry name" value="YoeB_toxin"/>
</dbReference>
<dbReference type="GO" id="GO:0006401">
    <property type="term" value="P:RNA catabolic process"/>
    <property type="evidence" value="ECO:0007669"/>
    <property type="project" value="InterPro"/>
</dbReference>
<dbReference type="GO" id="GO:0016787">
    <property type="term" value="F:hydrolase activity"/>
    <property type="evidence" value="ECO:0007669"/>
    <property type="project" value="UniProtKB-KW"/>
</dbReference>
<dbReference type="InterPro" id="IPR035093">
    <property type="entry name" value="RelE/ParE_toxin_dom_sf"/>
</dbReference>
<evidence type="ECO:0000256" key="4">
    <source>
        <dbReference type="ARBA" id="ARBA00022759"/>
    </source>
</evidence>
<evidence type="ECO:0000256" key="3">
    <source>
        <dbReference type="ARBA" id="ARBA00022722"/>
    </source>
</evidence>
<dbReference type="Gene3D" id="3.30.2310.20">
    <property type="entry name" value="RelE-like"/>
    <property type="match status" value="1"/>
</dbReference>
<dbReference type="PANTHER" id="PTHR38039">
    <property type="entry name" value="TOXIN YOEB"/>
    <property type="match status" value="1"/>
</dbReference>
<dbReference type="GO" id="GO:0004519">
    <property type="term" value="F:endonuclease activity"/>
    <property type="evidence" value="ECO:0007669"/>
    <property type="project" value="UniProtKB-KW"/>
</dbReference>
<evidence type="ECO:0000313" key="8">
    <source>
        <dbReference type="Proteomes" id="UP000321497"/>
    </source>
</evidence>
<keyword evidence="8" id="KW-1185">Reference proteome</keyword>
<dbReference type="AlphaFoldDB" id="A0A5C6YUY5"/>
<keyword evidence="4" id="KW-0255">Endonuclease</keyword>
<keyword evidence="3" id="KW-0540">Nuclease</keyword>
<name>A0A5C6YUY5_9FLAO</name>
<dbReference type="Pfam" id="PF06769">
    <property type="entry name" value="YoeB_toxin"/>
    <property type="match status" value="1"/>
</dbReference>
<evidence type="ECO:0000256" key="1">
    <source>
        <dbReference type="ARBA" id="ARBA00008172"/>
    </source>
</evidence>